<keyword evidence="2" id="KW-1185">Reference proteome</keyword>
<name>A0ACC0FVA5_9ERIC</name>
<protein>
    <submittedName>
        <fullName evidence="1">Uncharacterized protein</fullName>
    </submittedName>
</protein>
<evidence type="ECO:0000313" key="1">
    <source>
        <dbReference type="EMBL" id="KAI7992727.1"/>
    </source>
</evidence>
<gene>
    <name evidence="1" type="ORF">LOK49_LG12G00649</name>
</gene>
<dbReference type="Proteomes" id="UP001060215">
    <property type="component" value="Chromosome 13"/>
</dbReference>
<reference evidence="1 2" key="1">
    <citation type="journal article" date="2022" name="Plant J.">
        <title>Chromosome-level genome of Camellia lanceoleosa provides a valuable resource for understanding genome evolution and self-incompatibility.</title>
        <authorList>
            <person name="Gong W."/>
            <person name="Xiao S."/>
            <person name="Wang L."/>
            <person name="Liao Z."/>
            <person name="Chang Y."/>
            <person name="Mo W."/>
            <person name="Hu G."/>
            <person name="Li W."/>
            <person name="Zhao G."/>
            <person name="Zhu H."/>
            <person name="Hu X."/>
            <person name="Ji K."/>
            <person name="Xiang X."/>
            <person name="Song Q."/>
            <person name="Yuan D."/>
            <person name="Jin S."/>
            <person name="Zhang L."/>
        </authorList>
    </citation>
    <scope>NUCLEOTIDE SEQUENCE [LARGE SCALE GENOMIC DNA]</scope>
    <source>
        <strain evidence="1">SQ_2022a</strain>
    </source>
</reference>
<dbReference type="EMBL" id="CM045770">
    <property type="protein sequence ID" value="KAI7992727.1"/>
    <property type="molecule type" value="Genomic_DNA"/>
</dbReference>
<proteinExistence type="predicted"/>
<comment type="caution">
    <text evidence="1">The sequence shown here is derived from an EMBL/GenBank/DDBJ whole genome shotgun (WGS) entry which is preliminary data.</text>
</comment>
<evidence type="ECO:0000313" key="2">
    <source>
        <dbReference type="Proteomes" id="UP001060215"/>
    </source>
</evidence>
<organism evidence="1 2">
    <name type="scientific">Camellia lanceoleosa</name>
    <dbReference type="NCBI Taxonomy" id="1840588"/>
    <lineage>
        <taxon>Eukaryota</taxon>
        <taxon>Viridiplantae</taxon>
        <taxon>Streptophyta</taxon>
        <taxon>Embryophyta</taxon>
        <taxon>Tracheophyta</taxon>
        <taxon>Spermatophyta</taxon>
        <taxon>Magnoliopsida</taxon>
        <taxon>eudicotyledons</taxon>
        <taxon>Gunneridae</taxon>
        <taxon>Pentapetalae</taxon>
        <taxon>asterids</taxon>
        <taxon>Ericales</taxon>
        <taxon>Theaceae</taxon>
        <taxon>Camellia</taxon>
    </lineage>
</organism>
<accession>A0ACC0FVA5</accession>
<sequence length="283" mass="31063">MWRLPKCACGSNGSNNWLVYLASVFCVERGLRSHLLLRGEQPEILIGYNLISMLHGSAIYVPRSVYAKRKEMLAKHADLVAGGSGSVVWLSDILEASLTTQISGKLNCERLNVYRYAESLKRVVIVKKGAGDAVGLLGVIHLVQYLSQNHVFGKEQAFKIVVDAGTGTTAIGLGLGAICLGLPWKVYAVMLAENIDGYRRQRNSWFLIFKGVAVFPLLTKFGNVLTGEIEMCQQIAQQNGVIVDQIYMLAAWELAARLSQNESKNSAKVVMLHTGGTMRMFGL</sequence>